<proteinExistence type="predicted"/>
<evidence type="ECO:0000313" key="2">
    <source>
        <dbReference type="Proteomes" id="UP001165960"/>
    </source>
</evidence>
<dbReference type="EMBL" id="QTSX02004261">
    <property type="protein sequence ID" value="KAJ9067371.1"/>
    <property type="molecule type" value="Genomic_DNA"/>
</dbReference>
<organism evidence="1 2">
    <name type="scientific">Entomophthora muscae</name>
    <dbReference type="NCBI Taxonomy" id="34485"/>
    <lineage>
        <taxon>Eukaryota</taxon>
        <taxon>Fungi</taxon>
        <taxon>Fungi incertae sedis</taxon>
        <taxon>Zoopagomycota</taxon>
        <taxon>Entomophthoromycotina</taxon>
        <taxon>Entomophthoromycetes</taxon>
        <taxon>Entomophthorales</taxon>
        <taxon>Entomophthoraceae</taxon>
        <taxon>Entomophthora</taxon>
    </lineage>
</organism>
<gene>
    <name evidence="1" type="ORF">DSO57_1000280</name>
</gene>
<accession>A0ACC2SYV8</accession>
<comment type="caution">
    <text evidence="1">The sequence shown here is derived from an EMBL/GenBank/DDBJ whole genome shotgun (WGS) entry which is preliminary data.</text>
</comment>
<dbReference type="Proteomes" id="UP001165960">
    <property type="component" value="Unassembled WGS sequence"/>
</dbReference>
<sequence>MINRDNFIYPELEVHAAHQRGTLFSLEKLCHGRTVVLKVFGRFGCPFTRLEACRLSKQKQQLKEFNASLVGIGFDEEGEADFRMGGFWEGEMYLDHDRYIYNFFQLPRVSKLQAIRSIMQKQTRRLYSSLKNEFGANLHGDALQTGGIFVINCKGRVLYACPQSDIAVFTDLPLILEICRKEFTRRTFNPVPAFTEALKMTQIITPKERPKRHSLAVIPSYSSSPTTDTFSQGTRLLRNKVSIKALKK</sequence>
<protein>
    <submittedName>
        <fullName evidence="1">Uncharacterized protein</fullName>
    </submittedName>
</protein>
<reference evidence="1" key="1">
    <citation type="submission" date="2022-04" db="EMBL/GenBank/DDBJ databases">
        <title>Genome of the entomopathogenic fungus Entomophthora muscae.</title>
        <authorList>
            <person name="Elya C."/>
            <person name="Lovett B.R."/>
            <person name="Lee E."/>
            <person name="Macias A.M."/>
            <person name="Hajek A.E."/>
            <person name="De Bivort B.L."/>
            <person name="Kasson M.T."/>
            <person name="De Fine Licht H.H."/>
            <person name="Stajich J.E."/>
        </authorList>
    </citation>
    <scope>NUCLEOTIDE SEQUENCE</scope>
    <source>
        <strain evidence="1">Berkeley</strain>
    </source>
</reference>
<evidence type="ECO:0000313" key="1">
    <source>
        <dbReference type="EMBL" id="KAJ9067371.1"/>
    </source>
</evidence>
<name>A0ACC2SYV8_9FUNG</name>
<keyword evidence="2" id="KW-1185">Reference proteome</keyword>